<evidence type="ECO:0000256" key="2">
    <source>
        <dbReference type="ARBA" id="ARBA00012438"/>
    </source>
</evidence>
<feature type="transmembrane region" description="Helical" evidence="6">
    <location>
        <begin position="158"/>
        <end position="180"/>
    </location>
</feature>
<feature type="transmembrane region" description="Helical" evidence="6">
    <location>
        <begin position="125"/>
        <end position="151"/>
    </location>
</feature>
<dbReference type="Pfam" id="PF02518">
    <property type="entry name" value="HATPase_c"/>
    <property type="match status" value="1"/>
</dbReference>
<dbReference type="EC" id="2.7.13.3" evidence="2"/>
<dbReference type="InterPro" id="IPR050482">
    <property type="entry name" value="Sensor_HK_TwoCompSys"/>
</dbReference>
<evidence type="ECO:0000313" key="8">
    <source>
        <dbReference type="EMBL" id="KAA5805348.1"/>
    </source>
</evidence>
<organism evidence="8 9">
    <name type="scientific">Alkalicaulis satelles</name>
    <dbReference type="NCBI Taxonomy" id="2609175"/>
    <lineage>
        <taxon>Bacteria</taxon>
        <taxon>Pseudomonadati</taxon>
        <taxon>Pseudomonadota</taxon>
        <taxon>Alphaproteobacteria</taxon>
        <taxon>Maricaulales</taxon>
        <taxon>Maricaulaceae</taxon>
        <taxon>Alkalicaulis</taxon>
    </lineage>
</organism>
<feature type="transmembrane region" description="Helical" evidence="6">
    <location>
        <begin position="186"/>
        <end position="206"/>
    </location>
</feature>
<keyword evidence="9" id="KW-1185">Reference proteome</keyword>
<feature type="transmembrane region" description="Helical" evidence="6">
    <location>
        <begin position="24"/>
        <end position="48"/>
    </location>
</feature>
<keyword evidence="5" id="KW-0902">Two-component regulatory system</keyword>
<evidence type="ECO:0000256" key="4">
    <source>
        <dbReference type="ARBA" id="ARBA00022777"/>
    </source>
</evidence>
<keyword evidence="6" id="KW-0812">Transmembrane</keyword>
<feature type="transmembrane region" description="Helical" evidence="6">
    <location>
        <begin position="218"/>
        <end position="239"/>
    </location>
</feature>
<protein>
    <recommendedName>
        <fullName evidence="2">histidine kinase</fullName>
        <ecNumber evidence="2">2.7.13.3</ecNumber>
    </recommendedName>
</protein>
<dbReference type="AlphaFoldDB" id="A0A5M6ZQ18"/>
<dbReference type="PROSITE" id="PS50109">
    <property type="entry name" value="HIS_KIN"/>
    <property type="match status" value="1"/>
</dbReference>
<evidence type="ECO:0000313" key="9">
    <source>
        <dbReference type="Proteomes" id="UP000325122"/>
    </source>
</evidence>
<feature type="transmembrane region" description="Helical" evidence="6">
    <location>
        <begin position="68"/>
        <end position="87"/>
    </location>
</feature>
<dbReference type="GO" id="GO:0000160">
    <property type="term" value="P:phosphorelay signal transduction system"/>
    <property type="evidence" value="ECO:0007669"/>
    <property type="project" value="UniProtKB-KW"/>
</dbReference>
<dbReference type="Proteomes" id="UP000325122">
    <property type="component" value="Unassembled WGS sequence"/>
</dbReference>
<name>A0A5M6ZQ18_9PROT</name>
<comment type="catalytic activity">
    <reaction evidence="1">
        <text>ATP + protein L-histidine = ADP + protein N-phospho-L-histidine.</text>
        <dbReference type="EC" id="2.7.13.3"/>
    </reaction>
</comment>
<dbReference type="SUPFAM" id="SSF55874">
    <property type="entry name" value="ATPase domain of HSP90 chaperone/DNA topoisomerase II/histidine kinase"/>
    <property type="match status" value="1"/>
</dbReference>
<dbReference type="InterPro" id="IPR003594">
    <property type="entry name" value="HATPase_dom"/>
</dbReference>
<feature type="domain" description="Histidine kinase" evidence="7">
    <location>
        <begin position="455"/>
        <end position="633"/>
    </location>
</feature>
<dbReference type="CDD" id="cd16917">
    <property type="entry name" value="HATPase_UhpB-NarQ-NarX-like"/>
    <property type="match status" value="1"/>
</dbReference>
<dbReference type="EMBL" id="VWOJ01000001">
    <property type="protein sequence ID" value="KAA5805348.1"/>
    <property type="molecule type" value="Genomic_DNA"/>
</dbReference>
<evidence type="ECO:0000259" key="7">
    <source>
        <dbReference type="PROSITE" id="PS50109"/>
    </source>
</evidence>
<keyword evidence="4 8" id="KW-0418">Kinase</keyword>
<comment type="caution">
    <text evidence="8">The sequence shown here is derived from an EMBL/GenBank/DDBJ whole genome shotgun (WGS) entry which is preliminary data.</text>
</comment>
<proteinExistence type="predicted"/>
<gene>
    <name evidence="8" type="ORF">F1654_05050</name>
</gene>
<dbReference type="PANTHER" id="PTHR24421">
    <property type="entry name" value="NITRATE/NITRITE SENSOR PROTEIN NARX-RELATED"/>
    <property type="match status" value="1"/>
</dbReference>
<reference evidence="8 9" key="1">
    <citation type="submission" date="2019-09" db="EMBL/GenBank/DDBJ databases">
        <authorList>
            <person name="Kevbrin V."/>
            <person name="Grouzdev D.S."/>
        </authorList>
    </citation>
    <scope>NUCLEOTIDE SEQUENCE [LARGE SCALE GENOMIC DNA]</scope>
    <source>
        <strain evidence="8 9">G-192</strain>
    </source>
</reference>
<accession>A0A5M6ZQ18</accession>
<dbReference type="InterPro" id="IPR036890">
    <property type="entry name" value="HATPase_C_sf"/>
</dbReference>
<dbReference type="SMART" id="SM00387">
    <property type="entry name" value="HATPase_c"/>
    <property type="match status" value="1"/>
</dbReference>
<dbReference type="InterPro" id="IPR005467">
    <property type="entry name" value="His_kinase_dom"/>
</dbReference>
<evidence type="ECO:0000256" key="1">
    <source>
        <dbReference type="ARBA" id="ARBA00000085"/>
    </source>
</evidence>
<feature type="transmembrane region" description="Helical" evidence="6">
    <location>
        <begin position="94"/>
        <end position="113"/>
    </location>
</feature>
<keyword evidence="6" id="KW-0472">Membrane</keyword>
<sequence length="633" mass="67312">MTAMDQAPAPAAHGPGMRRLPPVVLLWLTTALVLGLTLVMVLASLNAADDWAEGWRPIRSPLELGPPFWVSVTTGMLAALMSSWIWALKPRDPAVRLFALSGAATFTFCMGAAGRMAPTVLPADISVVMVMANALGASAFGMVMIALFALYPARLPGWRLIITASLVVFGGWTLLTAAGFAPMGYAVHQITLLEMIVIIALTLAQIAAARGDPVRRAIAVWLSASVVIGAGAFIATVAAPNAFGLRSLIPAHYAFSFFLVIYAGLAVGLLRYKVFGLGRWAYQLLFTLGAALAVLAVDAALIVVLALDPARAIGVSLFVVALAYLPARAWLWQRLSRRRPLDQAGLMRAVADVALQPGHEQRAARWRSLLGELFAPLDIAPAPALAAPEPLDDGRQLAVPGPAGLPGLILQDKHGGRALFTPEDVETVRELIALAAYLDDSRSAYDRGASAERTRIARDIHDHIGAQLLTALHVREDGRKDELIRATIGDLRDVIRNAEGEPAPFDSLMADLRAETADRLEAAGMVLDWRVEGARDDAPRRAAMQTLRALVREAASNAIRHAHAGTLTVSLTLDGDWLDLGVADDGRGFDPQAARRGRGLDNMASRVAALGGQFSVDSAPGGSVITARFQAFG</sequence>
<feature type="transmembrane region" description="Helical" evidence="6">
    <location>
        <begin position="313"/>
        <end position="331"/>
    </location>
</feature>
<evidence type="ECO:0000256" key="3">
    <source>
        <dbReference type="ARBA" id="ARBA00022679"/>
    </source>
</evidence>
<dbReference type="GO" id="GO:0004673">
    <property type="term" value="F:protein histidine kinase activity"/>
    <property type="evidence" value="ECO:0007669"/>
    <property type="project" value="UniProtKB-EC"/>
</dbReference>
<dbReference type="PANTHER" id="PTHR24421:SF10">
    <property type="entry name" value="NITRATE_NITRITE SENSOR PROTEIN NARQ"/>
    <property type="match status" value="1"/>
</dbReference>
<dbReference type="Gene3D" id="3.30.565.10">
    <property type="entry name" value="Histidine kinase-like ATPase, C-terminal domain"/>
    <property type="match status" value="1"/>
</dbReference>
<evidence type="ECO:0000256" key="5">
    <source>
        <dbReference type="ARBA" id="ARBA00023012"/>
    </source>
</evidence>
<feature type="transmembrane region" description="Helical" evidence="6">
    <location>
        <begin position="251"/>
        <end position="272"/>
    </location>
</feature>
<evidence type="ECO:0000256" key="6">
    <source>
        <dbReference type="SAM" id="Phobius"/>
    </source>
</evidence>
<dbReference type="RefSeq" id="WP_150022380.1">
    <property type="nucleotide sequence ID" value="NZ_VWOJ01000001.1"/>
</dbReference>
<keyword evidence="6" id="KW-1133">Transmembrane helix</keyword>
<feature type="transmembrane region" description="Helical" evidence="6">
    <location>
        <begin position="284"/>
        <end position="307"/>
    </location>
</feature>
<keyword evidence="3" id="KW-0808">Transferase</keyword>